<evidence type="ECO:0000256" key="11">
    <source>
        <dbReference type="ARBA" id="ARBA00037124"/>
    </source>
</evidence>
<dbReference type="EMBL" id="PEMN01000135">
    <property type="protein sequence ID" value="RTI18035.1"/>
    <property type="molecule type" value="Genomic_DNA"/>
</dbReference>
<dbReference type="InterPro" id="IPR036291">
    <property type="entry name" value="NAD(P)-bd_dom_sf"/>
</dbReference>
<dbReference type="InterPro" id="IPR052388">
    <property type="entry name" value="Peroxisomal_t2-enoyl-CoA_red"/>
</dbReference>
<evidence type="ECO:0000256" key="16">
    <source>
        <dbReference type="ARBA" id="ARBA00048686"/>
    </source>
</evidence>
<comment type="caution">
    <text evidence="24">The sequence shown here is derived from an EMBL/GenBank/DDBJ whole genome shotgun (WGS) entry which is preliminary data.</text>
</comment>
<evidence type="ECO:0000256" key="3">
    <source>
        <dbReference type="ARBA" id="ARBA00022516"/>
    </source>
</evidence>
<proteinExistence type="predicted"/>
<comment type="catalytic activity">
    <reaction evidence="18">
        <text>a (2E)-enoyl-CoA + NADPH + H(+) = a 2,3-saturated acyl-CoA + NADP(+)</text>
        <dbReference type="Rhea" id="RHEA:33763"/>
        <dbReference type="ChEBI" id="CHEBI:15378"/>
        <dbReference type="ChEBI" id="CHEBI:57783"/>
        <dbReference type="ChEBI" id="CHEBI:58349"/>
        <dbReference type="ChEBI" id="CHEBI:58856"/>
        <dbReference type="ChEBI" id="CHEBI:65111"/>
        <dbReference type="EC" id="1.3.1.38"/>
    </reaction>
    <physiologicalReaction direction="left-to-right" evidence="18">
        <dbReference type="Rhea" id="RHEA:33764"/>
    </physiologicalReaction>
</comment>
<dbReference type="Proteomes" id="UP000287439">
    <property type="component" value="Unassembled WGS sequence"/>
</dbReference>
<keyword evidence="3" id="KW-0444">Lipid biosynthesis</keyword>
<comment type="subunit">
    <text evidence="12">Interacts with PEX5, probably required to target it into peroxisomes.</text>
</comment>
<dbReference type="Pfam" id="PF13561">
    <property type="entry name" value="adh_short_C2"/>
    <property type="match status" value="1"/>
</dbReference>
<evidence type="ECO:0000313" key="31">
    <source>
        <dbReference type="Proteomes" id="UP000287173"/>
    </source>
</evidence>
<protein>
    <recommendedName>
        <fullName evidence="14">Peroxisomal trans-2-enoyl-CoA reductase</fullName>
        <ecNumber evidence="13">1.3.1.38</ecNumber>
    </recommendedName>
</protein>
<comment type="function">
    <text evidence="11">Participates in chain elongation of fatty acids. Catalyzes the reduction of trans-2-enoyl-CoAs of varying chain lengths from 6:1 to 16:1, having maximum activity with 10:1 CoA. Has no 2,4-dienoyl-CoA reductase activity.</text>
</comment>
<evidence type="ECO:0000256" key="18">
    <source>
        <dbReference type="ARBA" id="ARBA00049251"/>
    </source>
</evidence>
<dbReference type="PRINTS" id="PR01397">
    <property type="entry name" value="DHBDHDRGNASE"/>
</dbReference>
<evidence type="ECO:0000313" key="23">
    <source>
        <dbReference type="EMBL" id="RTH20490.1"/>
    </source>
</evidence>
<keyword evidence="4" id="KW-0597">Phosphoprotein</keyword>
<evidence type="ECO:0000256" key="20">
    <source>
        <dbReference type="ARBA" id="ARBA00049559"/>
    </source>
</evidence>
<dbReference type="GO" id="GO:0019290">
    <property type="term" value="P:siderophore biosynthetic process"/>
    <property type="evidence" value="ECO:0007669"/>
    <property type="project" value="InterPro"/>
</dbReference>
<dbReference type="Proteomes" id="UP000287173">
    <property type="component" value="Unassembled WGS sequence"/>
</dbReference>
<evidence type="ECO:0000256" key="15">
    <source>
        <dbReference type="ARBA" id="ARBA00047570"/>
    </source>
</evidence>
<dbReference type="EC" id="1.3.1.38" evidence="13"/>
<keyword evidence="8" id="KW-0443">Lipid metabolism</keyword>
<dbReference type="InterPro" id="IPR002347">
    <property type="entry name" value="SDR_fam"/>
</dbReference>
<evidence type="ECO:0000313" key="24">
    <source>
        <dbReference type="EMBL" id="RTH27891.1"/>
    </source>
</evidence>
<dbReference type="PANTHER" id="PTHR24317:SF7">
    <property type="entry name" value="PEROXISOMAL TRANS-2-ENOYL-COA REDUCTASE"/>
    <property type="match status" value="1"/>
</dbReference>
<dbReference type="Gene3D" id="3.40.50.720">
    <property type="entry name" value="NAD(P)-binding Rossmann-like Domain"/>
    <property type="match status" value="1"/>
</dbReference>
<dbReference type="EMBL" id="PELY01000049">
    <property type="protein sequence ID" value="RTH27891.1"/>
    <property type="molecule type" value="Genomic_DNA"/>
</dbReference>
<evidence type="ECO:0000313" key="32">
    <source>
        <dbReference type="Proteomes" id="UP000287306"/>
    </source>
</evidence>
<comment type="subcellular location">
    <subcellularLocation>
        <location evidence="1">Peroxisome</location>
    </subcellularLocation>
</comment>
<evidence type="ECO:0000256" key="9">
    <source>
        <dbReference type="ARBA" id="ARBA00023140"/>
    </source>
</evidence>
<evidence type="ECO:0000256" key="8">
    <source>
        <dbReference type="ARBA" id="ARBA00023098"/>
    </source>
</evidence>
<comment type="pathway">
    <text evidence="2">Lipid metabolism.</text>
</comment>
<dbReference type="EMBL" id="PELZ01000385">
    <property type="protein sequence ID" value="RTH33635.1"/>
    <property type="molecule type" value="Genomic_DNA"/>
</dbReference>
<evidence type="ECO:0000256" key="4">
    <source>
        <dbReference type="ARBA" id="ARBA00022553"/>
    </source>
</evidence>
<reference evidence="29 30" key="1">
    <citation type="journal article" date="2019" name="Extremophiles">
        <title>Biogeography of thermophiles and predominance of Thermus scotoductus in domestic water heaters.</title>
        <authorList>
            <person name="Wilpiszeski R.L."/>
            <person name="Zhang Z."/>
            <person name="House C.H."/>
        </authorList>
    </citation>
    <scope>NUCLEOTIDE SEQUENCE [LARGE SCALE GENOMIC DNA]</scope>
    <source>
        <strain evidence="28 35">10_S10</strain>
        <strain evidence="27 31">17_S17</strain>
        <strain evidence="26 34">24_S24</strain>
        <strain evidence="24 32">25_S25</strain>
        <strain evidence="25 29">27_S27</strain>
        <strain evidence="23 33">28_S28</strain>
        <strain evidence="22 30">34_S34</strain>
        <strain evidence="21 36">38_S38</strain>
    </source>
</reference>
<evidence type="ECO:0000256" key="14">
    <source>
        <dbReference type="ARBA" id="ARBA00041063"/>
    </source>
</evidence>
<evidence type="ECO:0000256" key="2">
    <source>
        <dbReference type="ARBA" id="ARBA00005189"/>
    </source>
</evidence>
<accession>A0A430S2J1</accession>
<keyword evidence="9" id="KW-0576">Peroxisome</keyword>
<dbReference type="InterPro" id="IPR003560">
    <property type="entry name" value="DHB_DH"/>
</dbReference>
<evidence type="ECO:0000313" key="22">
    <source>
        <dbReference type="EMBL" id="RTH06652.1"/>
    </source>
</evidence>
<dbReference type="EMBL" id="PELV01000048">
    <property type="protein sequence ID" value="RTH20490.1"/>
    <property type="molecule type" value="Genomic_DNA"/>
</dbReference>
<evidence type="ECO:0000313" key="30">
    <source>
        <dbReference type="Proteomes" id="UP000286734"/>
    </source>
</evidence>
<evidence type="ECO:0000313" key="29">
    <source>
        <dbReference type="Proteomes" id="UP000286712"/>
    </source>
</evidence>
<dbReference type="GO" id="GO:0008667">
    <property type="term" value="F:2,3-dihydro-2,3-dihydroxybenzoate dehydrogenase activity"/>
    <property type="evidence" value="ECO:0007669"/>
    <property type="project" value="InterPro"/>
</dbReference>
<dbReference type="Proteomes" id="UP000288082">
    <property type="component" value="Unassembled WGS sequence"/>
</dbReference>
<keyword evidence="7" id="KW-0560">Oxidoreductase</keyword>
<keyword evidence="6" id="KW-0521">NADP</keyword>
<evidence type="ECO:0000313" key="25">
    <source>
        <dbReference type="EMBL" id="RTH28830.1"/>
    </source>
</evidence>
<comment type="catalytic activity">
    <reaction evidence="16">
        <text>(2E)-tetradecenoyl-CoA + NADPH + H(+) = tetradecanoyl-CoA + NADP(+)</text>
        <dbReference type="Rhea" id="RHEA:44968"/>
        <dbReference type="ChEBI" id="CHEBI:15378"/>
        <dbReference type="ChEBI" id="CHEBI:57385"/>
        <dbReference type="ChEBI" id="CHEBI:57783"/>
        <dbReference type="ChEBI" id="CHEBI:58349"/>
        <dbReference type="ChEBI" id="CHEBI:61405"/>
    </reaction>
    <physiologicalReaction direction="left-to-right" evidence="16">
        <dbReference type="Rhea" id="RHEA:44969"/>
    </physiologicalReaction>
</comment>
<organism evidence="24 32">
    <name type="scientific">Thermus scotoductus</name>
    <dbReference type="NCBI Taxonomy" id="37636"/>
    <lineage>
        <taxon>Bacteria</taxon>
        <taxon>Thermotogati</taxon>
        <taxon>Deinococcota</taxon>
        <taxon>Deinococci</taxon>
        <taxon>Thermales</taxon>
        <taxon>Thermaceae</taxon>
        <taxon>Thermus</taxon>
    </lineage>
</organism>
<evidence type="ECO:0000313" key="21">
    <source>
        <dbReference type="EMBL" id="RTH03289.1"/>
    </source>
</evidence>
<dbReference type="Proteomes" id="UP000286712">
    <property type="component" value="Unassembled WGS sequence"/>
</dbReference>
<comment type="catalytic activity">
    <reaction evidence="17">
        <text>(2E)-hexenoyl-CoA + NADPH + H(+) = hexanoyl-CoA + NADP(+)</text>
        <dbReference type="Rhea" id="RHEA:44956"/>
        <dbReference type="ChEBI" id="CHEBI:15378"/>
        <dbReference type="ChEBI" id="CHEBI:57783"/>
        <dbReference type="ChEBI" id="CHEBI:58349"/>
        <dbReference type="ChEBI" id="CHEBI:62077"/>
        <dbReference type="ChEBI" id="CHEBI:62620"/>
    </reaction>
    <physiologicalReaction direction="left-to-right" evidence="17">
        <dbReference type="Rhea" id="RHEA:44957"/>
    </physiologicalReaction>
</comment>
<keyword evidence="5" id="KW-0276">Fatty acid metabolism</keyword>
<evidence type="ECO:0000256" key="10">
    <source>
        <dbReference type="ARBA" id="ARBA00023160"/>
    </source>
</evidence>
<evidence type="ECO:0000313" key="35">
    <source>
        <dbReference type="Proteomes" id="UP000288073"/>
    </source>
</evidence>
<evidence type="ECO:0000313" key="33">
    <source>
        <dbReference type="Proteomes" id="UP000287439"/>
    </source>
</evidence>
<evidence type="ECO:0000313" key="27">
    <source>
        <dbReference type="EMBL" id="RTI08934.1"/>
    </source>
</evidence>
<evidence type="ECO:0000256" key="19">
    <source>
        <dbReference type="ARBA" id="ARBA00049386"/>
    </source>
</evidence>
<evidence type="ECO:0000313" key="34">
    <source>
        <dbReference type="Proteomes" id="UP000288051"/>
    </source>
</evidence>
<dbReference type="RefSeq" id="WP_081424951.1">
    <property type="nucleotide sequence ID" value="NZ_PELL01000415.1"/>
</dbReference>
<evidence type="ECO:0000256" key="7">
    <source>
        <dbReference type="ARBA" id="ARBA00023002"/>
    </source>
</evidence>
<name>A0A430S2J1_THESC</name>
<evidence type="ECO:0000256" key="5">
    <source>
        <dbReference type="ARBA" id="ARBA00022832"/>
    </source>
</evidence>
<sequence>MAHAEREGVTEEEIARRTTAGIPLRRYGKPEEAAEVAVFLLSPRNGYLTGQQVLVDGGLAV</sequence>
<keyword evidence="10" id="KW-0275">Fatty acid biosynthesis</keyword>
<evidence type="ECO:0000313" key="36">
    <source>
        <dbReference type="Proteomes" id="UP000288082"/>
    </source>
</evidence>
<dbReference type="GO" id="GO:0019166">
    <property type="term" value="F:trans-2-enoyl-CoA reductase (NADPH) activity"/>
    <property type="evidence" value="ECO:0007669"/>
    <property type="project" value="UniProtKB-EC"/>
</dbReference>
<dbReference type="Proteomes" id="UP000286734">
    <property type="component" value="Unassembled WGS sequence"/>
</dbReference>
<evidence type="ECO:0000256" key="13">
    <source>
        <dbReference type="ARBA" id="ARBA00038849"/>
    </source>
</evidence>
<evidence type="ECO:0000256" key="6">
    <source>
        <dbReference type="ARBA" id="ARBA00022857"/>
    </source>
</evidence>
<evidence type="ECO:0000256" key="12">
    <source>
        <dbReference type="ARBA" id="ARBA00038622"/>
    </source>
</evidence>
<dbReference type="EMBL" id="PEMG01000164">
    <property type="protein sequence ID" value="RTI08934.1"/>
    <property type="molecule type" value="Genomic_DNA"/>
</dbReference>
<comment type="catalytic activity">
    <reaction evidence="19">
        <text>(2E)-decenoyl-CoA + NADPH + H(+) = decanoyl-CoA + NADP(+)</text>
        <dbReference type="Rhea" id="RHEA:44960"/>
        <dbReference type="ChEBI" id="CHEBI:15378"/>
        <dbReference type="ChEBI" id="CHEBI:57783"/>
        <dbReference type="ChEBI" id="CHEBI:58349"/>
        <dbReference type="ChEBI" id="CHEBI:61406"/>
        <dbReference type="ChEBI" id="CHEBI:61430"/>
    </reaction>
    <physiologicalReaction direction="left-to-right" evidence="19">
        <dbReference type="Rhea" id="RHEA:44961"/>
    </physiologicalReaction>
</comment>
<evidence type="ECO:0000256" key="1">
    <source>
        <dbReference type="ARBA" id="ARBA00004275"/>
    </source>
</evidence>
<comment type="catalytic activity">
    <reaction evidence="20">
        <text>(2E)-octenoyl-CoA + NADPH + H(+) = octanoyl-CoA + NADP(+)</text>
        <dbReference type="Rhea" id="RHEA:44952"/>
        <dbReference type="ChEBI" id="CHEBI:15378"/>
        <dbReference type="ChEBI" id="CHEBI:57386"/>
        <dbReference type="ChEBI" id="CHEBI:57783"/>
        <dbReference type="ChEBI" id="CHEBI:58349"/>
        <dbReference type="ChEBI" id="CHEBI:62242"/>
    </reaction>
    <physiologicalReaction direction="left-to-right" evidence="20">
        <dbReference type="Rhea" id="RHEA:44953"/>
    </physiologicalReaction>
</comment>
<dbReference type="EMBL" id="PELP01000064">
    <property type="protein sequence ID" value="RTH06652.1"/>
    <property type="molecule type" value="Genomic_DNA"/>
</dbReference>
<dbReference type="GO" id="GO:0006633">
    <property type="term" value="P:fatty acid biosynthetic process"/>
    <property type="evidence" value="ECO:0007669"/>
    <property type="project" value="UniProtKB-KW"/>
</dbReference>
<evidence type="ECO:0000313" key="26">
    <source>
        <dbReference type="EMBL" id="RTH33635.1"/>
    </source>
</evidence>
<comment type="catalytic activity">
    <reaction evidence="15">
        <text>(2E)-dodecenoyl-CoA + NADPH + H(+) = dodecanoyl-CoA + NADP(+)</text>
        <dbReference type="Rhea" id="RHEA:44964"/>
        <dbReference type="ChEBI" id="CHEBI:15378"/>
        <dbReference type="ChEBI" id="CHEBI:57330"/>
        <dbReference type="ChEBI" id="CHEBI:57375"/>
        <dbReference type="ChEBI" id="CHEBI:57783"/>
        <dbReference type="ChEBI" id="CHEBI:58349"/>
    </reaction>
    <physiologicalReaction direction="left-to-right" evidence="15">
        <dbReference type="Rhea" id="RHEA:44965"/>
    </physiologicalReaction>
</comment>
<evidence type="ECO:0000256" key="17">
    <source>
        <dbReference type="ARBA" id="ARBA00049108"/>
    </source>
</evidence>
<gene>
    <name evidence="28" type="ORF">CSW23_05395</name>
    <name evidence="27" type="ORF">CSW30_06345</name>
    <name evidence="26" type="ORF">CSW37_09810</name>
    <name evidence="24" type="ORF">CSW38_02290</name>
    <name evidence="25" type="ORF">CSW40_00140</name>
    <name evidence="23" type="ORF">CSW41_02180</name>
    <name evidence="22" type="ORF">CSW47_03030</name>
    <name evidence="21" type="ORF">CSW50_05525</name>
</gene>
<dbReference type="SUPFAM" id="SSF51735">
    <property type="entry name" value="NAD(P)-binding Rossmann-fold domains"/>
    <property type="match status" value="1"/>
</dbReference>
<dbReference type="EMBL" id="PELW01000003">
    <property type="protein sequence ID" value="RTH28830.1"/>
    <property type="molecule type" value="Genomic_DNA"/>
</dbReference>
<dbReference type="AlphaFoldDB" id="A0A430S2J1"/>
<dbReference type="Proteomes" id="UP000287306">
    <property type="component" value="Unassembled WGS sequence"/>
</dbReference>
<evidence type="ECO:0000313" key="28">
    <source>
        <dbReference type="EMBL" id="RTI18035.1"/>
    </source>
</evidence>
<dbReference type="PANTHER" id="PTHR24317">
    <property type="entry name" value="PEROXISOMAL TRANS-2-ENOYL-COA REDUCTASE"/>
    <property type="match status" value="1"/>
</dbReference>
<dbReference type="Proteomes" id="UP000288051">
    <property type="component" value="Unassembled WGS sequence"/>
</dbReference>
<dbReference type="Proteomes" id="UP000288073">
    <property type="component" value="Unassembled WGS sequence"/>
</dbReference>
<dbReference type="EMBL" id="PELM01000140">
    <property type="protein sequence ID" value="RTH03289.1"/>
    <property type="molecule type" value="Genomic_DNA"/>
</dbReference>